<dbReference type="AlphaFoldDB" id="A0A7R9WVA5"/>
<reference evidence="1" key="1">
    <citation type="submission" date="2021-01" db="EMBL/GenBank/DDBJ databases">
        <authorList>
            <person name="Corre E."/>
            <person name="Pelletier E."/>
            <person name="Niang G."/>
            <person name="Scheremetjew M."/>
            <person name="Finn R."/>
            <person name="Kale V."/>
            <person name="Holt S."/>
            <person name="Cochrane G."/>
            <person name="Meng A."/>
            <person name="Brown T."/>
            <person name="Cohen L."/>
        </authorList>
    </citation>
    <scope>NUCLEOTIDE SEQUENCE</scope>
    <source>
        <strain evidence="1">CCMP3328</strain>
    </source>
</reference>
<dbReference type="GO" id="GO:0009976">
    <property type="term" value="F:tocopherol cyclase activity"/>
    <property type="evidence" value="ECO:0007669"/>
    <property type="project" value="InterPro"/>
</dbReference>
<dbReference type="PANTHER" id="PTHR35309:SF4">
    <property type="entry name" value="TOCOPHEROL CYCLASE"/>
    <property type="match status" value="1"/>
</dbReference>
<dbReference type="InterPro" id="IPR025893">
    <property type="entry name" value="Tocopherol_cyclase"/>
</dbReference>
<dbReference type="EMBL" id="HBEF01012364">
    <property type="protein sequence ID" value="CAD8335681.1"/>
    <property type="molecule type" value="Transcribed_RNA"/>
</dbReference>
<name>A0A7R9WVA5_9STRA</name>
<accession>A0A7R9WVA5</accession>
<dbReference type="Pfam" id="PF14249">
    <property type="entry name" value="Tocopherol_cycl"/>
    <property type="match status" value="1"/>
</dbReference>
<protein>
    <submittedName>
        <fullName evidence="1">Uncharacterized protein</fullName>
    </submittedName>
</protein>
<sequence length="130" mass="14759">MQWDVSAWGQWKLSGRCTDAKNDKVFEAEVVAVCSQDAGVVLRAPTQDEGLEYFCKDSFLAQTTLSLWELEYDATSKEYRRGEVIIDKAVSSQGAVEVGGGPWWSPWRGVSRMKQPMKFLVGLPYRFSRR</sequence>
<gene>
    <name evidence="1" type="ORF">CAUS1442_LOCUS7786</name>
</gene>
<dbReference type="PANTHER" id="PTHR35309">
    <property type="match status" value="1"/>
</dbReference>
<evidence type="ECO:0000313" key="1">
    <source>
        <dbReference type="EMBL" id="CAD8335681.1"/>
    </source>
</evidence>
<organism evidence="1">
    <name type="scientific">Craspedostauros australis</name>
    <dbReference type="NCBI Taxonomy" id="1486917"/>
    <lineage>
        <taxon>Eukaryota</taxon>
        <taxon>Sar</taxon>
        <taxon>Stramenopiles</taxon>
        <taxon>Ochrophyta</taxon>
        <taxon>Bacillariophyta</taxon>
        <taxon>Bacillariophyceae</taxon>
        <taxon>Bacillariophycidae</taxon>
        <taxon>Naviculales</taxon>
        <taxon>Naviculaceae</taxon>
        <taxon>Craspedostauros</taxon>
    </lineage>
</organism>
<proteinExistence type="predicted"/>